<dbReference type="EMBL" id="CAJOBG010096040">
    <property type="protein sequence ID" value="CAF4683932.1"/>
    <property type="molecule type" value="Genomic_DNA"/>
</dbReference>
<dbReference type="AlphaFoldDB" id="A0A821HK11"/>
<evidence type="ECO:0000313" key="2">
    <source>
        <dbReference type="Proteomes" id="UP000663866"/>
    </source>
</evidence>
<keyword evidence="2" id="KW-1185">Reference proteome</keyword>
<protein>
    <submittedName>
        <fullName evidence="1">Uncharacterized protein</fullName>
    </submittedName>
</protein>
<dbReference type="Proteomes" id="UP000663866">
    <property type="component" value="Unassembled WGS sequence"/>
</dbReference>
<accession>A0A821HK11</accession>
<sequence>MSRDQAIGYFKDANLSHWSSKTYPQGAIFRAERIHHSSVSSNNGHQTANDYLECVDEDGYIVFLK</sequence>
<feature type="non-terminal residue" evidence="1">
    <location>
        <position position="65"/>
    </location>
</feature>
<organism evidence="1 2">
    <name type="scientific">Rotaria magnacalcarata</name>
    <dbReference type="NCBI Taxonomy" id="392030"/>
    <lineage>
        <taxon>Eukaryota</taxon>
        <taxon>Metazoa</taxon>
        <taxon>Spiralia</taxon>
        <taxon>Gnathifera</taxon>
        <taxon>Rotifera</taxon>
        <taxon>Eurotatoria</taxon>
        <taxon>Bdelloidea</taxon>
        <taxon>Philodinida</taxon>
        <taxon>Philodinidae</taxon>
        <taxon>Rotaria</taxon>
    </lineage>
</organism>
<reference evidence="1" key="1">
    <citation type="submission" date="2021-02" db="EMBL/GenBank/DDBJ databases">
        <authorList>
            <person name="Nowell W R."/>
        </authorList>
    </citation>
    <scope>NUCLEOTIDE SEQUENCE</scope>
</reference>
<evidence type="ECO:0000313" key="1">
    <source>
        <dbReference type="EMBL" id="CAF4683932.1"/>
    </source>
</evidence>
<proteinExistence type="predicted"/>
<comment type="caution">
    <text evidence="1">The sequence shown here is derived from an EMBL/GenBank/DDBJ whole genome shotgun (WGS) entry which is preliminary data.</text>
</comment>
<gene>
    <name evidence="1" type="ORF">OVN521_LOCUS47830</name>
</gene>
<name>A0A821HK11_9BILA</name>